<evidence type="ECO:0000313" key="1">
    <source>
        <dbReference type="EMBL" id="NYJ07576.1"/>
    </source>
</evidence>
<sequence length="81" mass="8787">MSLTAAVVIPEDDAPLAGGDPVVDSLVARLHAEFGLDPAHLRRLAVEVLGGFATARVQTFVPILAEKRLRQTCRELTPRDR</sequence>
<name>A0A853CJN9_9ACTN</name>
<protein>
    <submittedName>
        <fullName evidence="1">Uncharacterized protein</fullName>
    </submittedName>
</protein>
<comment type="caution">
    <text evidence="1">The sequence shown here is derived from an EMBL/GenBank/DDBJ whole genome shotgun (WGS) entry which is preliminary data.</text>
</comment>
<dbReference type="NCBIfam" id="NF046112">
    <property type="entry name" value="MSMEG_6209_Nter"/>
    <property type="match status" value="1"/>
</dbReference>
<dbReference type="AlphaFoldDB" id="A0A853CJN9"/>
<dbReference type="Gene3D" id="1.10.8.1060">
    <property type="entry name" value="Corynebacterium glutamicum thioredoxin-dependent arsenate reductase, N-terminal domain"/>
    <property type="match status" value="1"/>
</dbReference>
<dbReference type="Proteomes" id="UP000541969">
    <property type="component" value="Unassembled WGS sequence"/>
</dbReference>
<proteinExistence type="predicted"/>
<keyword evidence="2" id="KW-1185">Reference proteome</keyword>
<dbReference type="RefSeq" id="WP_179719529.1">
    <property type="nucleotide sequence ID" value="NZ_JACBZT010000001.1"/>
</dbReference>
<gene>
    <name evidence="1" type="ORF">GGQ55_003854</name>
</gene>
<reference evidence="1 2" key="1">
    <citation type="submission" date="2020-07" db="EMBL/GenBank/DDBJ databases">
        <title>Sequencing the genomes of 1000 actinobacteria strains.</title>
        <authorList>
            <person name="Klenk H.-P."/>
        </authorList>
    </citation>
    <scope>NUCLEOTIDE SEQUENCE [LARGE SCALE GENOMIC DNA]</scope>
    <source>
        <strain evidence="1 2">DSM 104001</strain>
    </source>
</reference>
<organism evidence="1 2">
    <name type="scientific">Petropleomorpha daqingensis</name>
    <dbReference type="NCBI Taxonomy" id="2026353"/>
    <lineage>
        <taxon>Bacteria</taxon>
        <taxon>Bacillati</taxon>
        <taxon>Actinomycetota</taxon>
        <taxon>Actinomycetes</taxon>
        <taxon>Geodermatophilales</taxon>
        <taxon>Geodermatophilaceae</taxon>
        <taxon>Petropleomorpha</taxon>
    </lineage>
</organism>
<evidence type="ECO:0000313" key="2">
    <source>
        <dbReference type="Proteomes" id="UP000541969"/>
    </source>
</evidence>
<accession>A0A853CJN9</accession>
<dbReference type="EMBL" id="JACBZT010000001">
    <property type="protein sequence ID" value="NYJ07576.1"/>
    <property type="molecule type" value="Genomic_DNA"/>
</dbReference>